<name>A0A0N4XKL6_NIPBR</name>
<protein>
    <submittedName>
        <fullName evidence="1 3">Uncharacterized protein</fullName>
    </submittedName>
</protein>
<sequence length="134" mass="15529">MTLPWYHLLAEVPITAFFGLRSGSTTVWKNTHCRPKERKQAVFDEDLLNDVLSSYDWRVAEDLIEDYELLLKGLRMCADAASLSLSRRNDRISSNTKVLLEERERWIRMQPPGVAGIRIPSKMKDRDDSAYTIQ</sequence>
<evidence type="ECO:0000313" key="1">
    <source>
        <dbReference type="EMBL" id="VDL66659.1"/>
    </source>
</evidence>
<dbReference type="Proteomes" id="UP000271162">
    <property type="component" value="Unassembled WGS sequence"/>
</dbReference>
<evidence type="ECO:0000313" key="2">
    <source>
        <dbReference type="Proteomes" id="UP000271162"/>
    </source>
</evidence>
<proteinExistence type="predicted"/>
<keyword evidence="2" id="KW-1185">Reference proteome</keyword>
<evidence type="ECO:0000313" key="3">
    <source>
        <dbReference type="WBParaSite" id="NBR_0000306801-mRNA-1"/>
    </source>
</evidence>
<gene>
    <name evidence="1" type="ORF">NBR_LOCUS3070</name>
</gene>
<dbReference type="EMBL" id="UYSL01004160">
    <property type="protein sequence ID" value="VDL66659.1"/>
    <property type="molecule type" value="Genomic_DNA"/>
</dbReference>
<dbReference type="WBParaSite" id="NBR_0000306801-mRNA-1">
    <property type="protein sequence ID" value="NBR_0000306801-mRNA-1"/>
    <property type="gene ID" value="NBR_0000306801"/>
</dbReference>
<reference evidence="1 2" key="2">
    <citation type="submission" date="2018-11" db="EMBL/GenBank/DDBJ databases">
        <authorList>
            <consortium name="Pathogen Informatics"/>
        </authorList>
    </citation>
    <scope>NUCLEOTIDE SEQUENCE [LARGE SCALE GENOMIC DNA]</scope>
</reference>
<organism evidence="3">
    <name type="scientific">Nippostrongylus brasiliensis</name>
    <name type="common">Rat hookworm</name>
    <dbReference type="NCBI Taxonomy" id="27835"/>
    <lineage>
        <taxon>Eukaryota</taxon>
        <taxon>Metazoa</taxon>
        <taxon>Ecdysozoa</taxon>
        <taxon>Nematoda</taxon>
        <taxon>Chromadorea</taxon>
        <taxon>Rhabditida</taxon>
        <taxon>Rhabditina</taxon>
        <taxon>Rhabditomorpha</taxon>
        <taxon>Strongyloidea</taxon>
        <taxon>Heligmosomidae</taxon>
        <taxon>Nippostrongylus</taxon>
    </lineage>
</organism>
<dbReference type="AlphaFoldDB" id="A0A0N4XKL6"/>
<dbReference type="STRING" id="27835.A0A0N4XKL6"/>
<accession>A0A0N4XKL6</accession>
<reference evidence="3" key="1">
    <citation type="submission" date="2017-02" db="UniProtKB">
        <authorList>
            <consortium name="WormBaseParasite"/>
        </authorList>
    </citation>
    <scope>IDENTIFICATION</scope>
</reference>